<protein>
    <recommendedName>
        <fullName evidence="3">Integrase</fullName>
    </recommendedName>
</protein>
<accession>A0ABY9HXB2</accession>
<organism evidence="1 2">
    <name type="scientific">Streptomyces laculatispora</name>
    <dbReference type="NCBI Taxonomy" id="887464"/>
    <lineage>
        <taxon>Bacteria</taxon>
        <taxon>Bacillati</taxon>
        <taxon>Actinomycetota</taxon>
        <taxon>Actinomycetes</taxon>
        <taxon>Kitasatosporales</taxon>
        <taxon>Streptomycetaceae</taxon>
        <taxon>Streptomyces</taxon>
    </lineage>
</organism>
<reference evidence="1 2" key="1">
    <citation type="submission" date="2023-03" db="EMBL/GenBank/DDBJ databases">
        <title>Isolation and description of six Streptomyces strains from soil environments, able to metabolize different microbial glucans.</title>
        <authorList>
            <person name="Widen T."/>
            <person name="Larsbrink J."/>
        </authorList>
    </citation>
    <scope>NUCLEOTIDE SEQUENCE [LARGE SCALE GENOMIC DNA]</scope>
    <source>
        <strain evidence="1 2">Mut2</strain>
    </source>
</reference>
<keyword evidence="2" id="KW-1185">Reference proteome</keyword>
<dbReference type="RefSeq" id="WP_306085300.1">
    <property type="nucleotide sequence ID" value="NZ_CP120992.1"/>
</dbReference>
<dbReference type="Proteomes" id="UP001229952">
    <property type="component" value="Chromosome"/>
</dbReference>
<dbReference type="EMBL" id="CP120992">
    <property type="protein sequence ID" value="WLQ38593.1"/>
    <property type="molecule type" value="Genomic_DNA"/>
</dbReference>
<evidence type="ECO:0008006" key="3">
    <source>
        <dbReference type="Google" id="ProtNLM"/>
    </source>
</evidence>
<evidence type="ECO:0000313" key="1">
    <source>
        <dbReference type="EMBL" id="WLQ38593.1"/>
    </source>
</evidence>
<sequence>MQLDDVDLGNRRITVGGNVRPLDDLTRRAVLDWLGHRRSRWPNAANPYLLITQKTAVELGPAGKLWTTRATRNLTATLERLRVDRQLEEALTHGADPLHLALVFGIDEKTAIRYGDAARQLLASEAEEHHGRS</sequence>
<evidence type="ECO:0000313" key="2">
    <source>
        <dbReference type="Proteomes" id="UP001229952"/>
    </source>
</evidence>
<name>A0ABY9HXB2_9ACTN</name>
<proteinExistence type="predicted"/>
<gene>
    <name evidence="1" type="ORF">P8A22_00045</name>
</gene>